<dbReference type="PANTHER" id="PTHR34375">
    <property type="entry name" value="GATA ZINC FINGER PROTEIN-RELATED"/>
    <property type="match status" value="1"/>
</dbReference>
<organism evidence="2 3">
    <name type="scientific">Canna indica</name>
    <name type="common">Indian-shot</name>
    <dbReference type="NCBI Taxonomy" id="4628"/>
    <lineage>
        <taxon>Eukaryota</taxon>
        <taxon>Viridiplantae</taxon>
        <taxon>Streptophyta</taxon>
        <taxon>Embryophyta</taxon>
        <taxon>Tracheophyta</taxon>
        <taxon>Spermatophyta</taxon>
        <taxon>Magnoliopsida</taxon>
        <taxon>Liliopsida</taxon>
        <taxon>Zingiberales</taxon>
        <taxon>Cannaceae</taxon>
        <taxon>Canna</taxon>
    </lineage>
</organism>
<evidence type="ECO:0000313" key="2">
    <source>
        <dbReference type="EMBL" id="WOL15662.1"/>
    </source>
</evidence>
<accession>A0AAQ3L2E2</accession>
<protein>
    <submittedName>
        <fullName evidence="2">Uncharacterized protein</fullName>
    </submittedName>
</protein>
<evidence type="ECO:0000313" key="3">
    <source>
        <dbReference type="Proteomes" id="UP001327560"/>
    </source>
</evidence>
<dbReference type="Gene3D" id="3.30.559.30">
    <property type="entry name" value="Nonribosomal peptide synthetase, condensation domain"/>
    <property type="match status" value="1"/>
</dbReference>
<sequence length="465" mass="50614">MASEAEADLTVAKRSFGGTEYSWFRAVHGGTGVTVLALLLSRPVSLPALDSALRRLQTSHPLLRSHLTTASGSPDQPSFSVPSSPSLSLSSLTARDVVRHPTPPASPLLAVLEHELNKNPWSDPALSRPVLHATVYDAPEPARAAVALRLHTAACDRTAAVAVLKELLDLMAGSGGSEPEGLNREIEELIPKQDAWKPFWARGKDLLGYSLNALRASTLQFEDTGGRRRSEVVRLVLCVDDTEKLLTECKERGLKLCAVMSAAAMVSTHASKHFENNQQYETYSVVTLIDCRKYLNPVLHDHNIGFYHSAIINTHSIHGGEGLWEVAMRCQNSYSNAMNNKKHLTDIGDVNFLMCRAIDNPQLTPSSSLRTALISVFEEQVVYEPSRLLQELGVEDYVGCASAHGVGPSIAVFDTIRDGQLDCACVYPSPLHSRKQIEELVENMKMILTGNATTGESKETGNSAV</sequence>
<keyword evidence="3" id="KW-1185">Reference proteome</keyword>
<reference evidence="2 3" key="1">
    <citation type="submission" date="2023-10" db="EMBL/GenBank/DDBJ databases">
        <title>Chromosome-scale genome assembly provides insights into flower coloration mechanisms of Canna indica.</title>
        <authorList>
            <person name="Li C."/>
        </authorList>
    </citation>
    <scope>NUCLEOTIDE SEQUENCE [LARGE SCALE GENOMIC DNA]</scope>
    <source>
        <tissue evidence="2">Flower</tissue>
    </source>
</reference>
<dbReference type="AlphaFoldDB" id="A0AAQ3L2E2"/>
<name>A0AAQ3L2E2_9LILI</name>
<dbReference type="Proteomes" id="UP001327560">
    <property type="component" value="Chromosome 8"/>
</dbReference>
<evidence type="ECO:0000256" key="1">
    <source>
        <dbReference type="SAM" id="MobiDB-lite"/>
    </source>
</evidence>
<gene>
    <name evidence="2" type="ORF">Cni_G24443</name>
</gene>
<dbReference type="InterPro" id="IPR023213">
    <property type="entry name" value="CAT-like_dom_sf"/>
</dbReference>
<dbReference type="PANTHER" id="PTHR34375:SF2">
    <property type="entry name" value="GATA ZINC FINGER PROTEIN"/>
    <property type="match status" value="1"/>
</dbReference>
<dbReference type="Gene3D" id="3.30.559.10">
    <property type="entry name" value="Chloramphenicol acetyltransferase-like domain"/>
    <property type="match status" value="1"/>
</dbReference>
<dbReference type="EMBL" id="CP136897">
    <property type="protein sequence ID" value="WOL15662.1"/>
    <property type="molecule type" value="Genomic_DNA"/>
</dbReference>
<feature type="region of interest" description="Disordered" evidence="1">
    <location>
        <begin position="66"/>
        <end position="85"/>
    </location>
</feature>
<proteinExistence type="predicted"/>
<feature type="compositionally biased region" description="Low complexity" evidence="1">
    <location>
        <begin position="73"/>
        <end position="85"/>
    </location>
</feature>
<dbReference type="SUPFAM" id="SSF52777">
    <property type="entry name" value="CoA-dependent acyltransferases"/>
    <property type="match status" value="2"/>
</dbReference>